<reference evidence="2" key="2">
    <citation type="submission" date="2016-05" db="EMBL/GenBank/DDBJ databases">
        <title>Comparative analysis highlights variable genome content of wheat rusts and divergence of the mating loci.</title>
        <authorList>
            <person name="Cuomo C.A."/>
            <person name="Bakkeren G."/>
            <person name="Szabo L."/>
            <person name="Khalil H."/>
            <person name="Joly D."/>
            <person name="Goldberg J."/>
            <person name="Young S."/>
            <person name="Zeng Q."/>
            <person name="Fellers J."/>
        </authorList>
    </citation>
    <scope>NUCLEOTIDE SEQUENCE [LARGE SCALE GENOMIC DNA]</scope>
    <source>
        <strain evidence="2">1-1 BBBD Race 1</strain>
    </source>
</reference>
<feature type="non-terminal residue" evidence="2">
    <location>
        <position position="1"/>
    </location>
</feature>
<dbReference type="STRING" id="630390.A0A180G7P4"/>
<feature type="non-terminal residue" evidence="2">
    <location>
        <position position="104"/>
    </location>
</feature>
<name>A0A180G7P4_PUCT1</name>
<keyword evidence="4" id="KW-1185">Reference proteome</keyword>
<dbReference type="Proteomes" id="UP000005240">
    <property type="component" value="Unassembled WGS sequence"/>
</dbReference>
<evidence type="ECO:0000313" key="2">
    <source>
        <dbReference type="EMBL" id="OAV87923.1"/>
    </source>
</evidence>
<dbReference type="EMBL" id="ADAS02000250">
    <property type="protein sequence ID" value="OAV87923.1"/>
    <property type="molecule type" value="Genomic_DNA"/>
</dbReference>
<sequence length="104" mass="12103">AQKILKVDEKRENPRGLYYSSKTIKADFFSEENQAKRDKQMIDEEHPFLYRLLKSKILHQSAMKDDDSDTDEDDKDDTDSLRGPFDEPVEMDQDAKAAAKIHRA</sequence>
<evidence type="ECO:0000313" key="4">
    <source>
        <dbReference type="Proteomes" id="UP000005240"/>
    </source>
</evidence>
<dbReference type="VEuPathDB" id="FungiDB:PTTG_29233"/>
<accession>A0A180G7P4</accession>
<feature type="compositionally biased region" description="Acidic residues" evidence="1">
    <location>
        <begin position="66"/>
        <end position="77"/>
    </location>
</feature>
<dbReference type="AlphaFoldDB" id="A0A180G7P4"/>
<feature type="region of interest" description="Disordered" evidence="1">
    <location>
        <begin position="61"/>
        <end position="104"/>
    </location>
</feature>
<evidence type="ECO:0000313" key="3">
    <source>
        <dbReference type="EnsemblFungi" id="PTTG_29233-t43_1-p1"/>
    </source>
</evidence>
<evidence type="ECO:0000256" key="1">
    <source>
        <dbReference type="SAM" id="MobiDB-lite"/>
    </source>
</evidence>
<reference evidence="3 4" key="3">
    <citation type="journal article" date="2017" name="G3 (Bethesda)">
        <title>Comparative analysis highlights variable genome content of wheat rusts and divergence of the mating loci.</title>
        <authorList>
            <person name="Cuomo C.A."/>
            <person name="Bakkeren G."/>
            <person name="Khalil H.B."/>
            <person name="Panwar V."/>
            <person name="Joly D."/>
            <person name="Linning R."/>
            <person name="Sakthikumar S."/>
            <person name="Song X."/>
            <person name="Adiconis X."/>
            <person name="Fan L."/>
            <person name="Goldberg J.M."/>
            <person name="Levin J.Z."/>
            <person name="Young S."/>
            <person name="Zeng Q."/>
            <person name="Anikster Y."/>
            <person name="Bruce M."/>
            <person name="Wang M."/>
            <person name="Yin C."/>
            <person name="McCallum B."/>
            <person name="Szabo L.J."/>
            <person name="Hulbert S."/>
            <person name="Chen X."/>
            <person name="Fellers J.P."/>
        </authorList>
    </citation>
    <scope>NUCLEOTIDE SEQUENCE</scope>
    <source>
        <strain evidence="3">isolate 1-1 / race 1 (BBBD)</strain>
        <strain evidence="4">Isolate 1-1 / race 1 (BBBD)</strain>
    </source>
</reference>
<gene>
    <name evidence="2" type="ORF">PTTG_29233</name>
</gene>
<organism evidence="2">
    <name type="scientific">Puccinia triticina (isolate 1-1 / race 1 (BBBD))</name>
    <name type="common">Brown leaf rust fungus</name>
    <dbReference type="NCBI Taxonomy" id="630390"/>
    <lineage>
        <taxon>Eukaryota</taxon>
        <taxon>Fungi</taxon>
        <taxon>Dikarya</taxon>
        <taxon>Basidiomycota</taxon>
        <taxon>Pucciniomycotina</taxon>
        <taxon>Pucciniomycetes</taxon>
        <taxon>Pucciniales</taxon>
        <taxon>Pucciniaceae</taxon>
        <taxon>Puccinia</taxon>
    </lineage>
</organism>
<dbReference type="OrthoDB" id="10416369at2759"/>
<protein>
    <submittedName>
        <fullName evidence="2 3">Uncharacterized protein</fullName>
    </submittedName>
</protein>
<proteinExistence type="predicted"/>
<dbReference type="EnsemblFungi" id="PTTG_29233-t43_1">
    <property type="protein sequence ID" value="PTTG_29233-t43_1-p1"/>
    <property type="gene ID" value="PTTG_29233"/>
</dbReference>
<reference evidence="2" key="1">
    <citation type="submission" date="2009-11" db="EMBL/GenBank/DDBJ databases">
        <authorList>
            <consortium name="The Broad Institute Genome Sequencing Platform"/>
            <person name="Ward D."/>
            <person name="Feldgarden M."/>
            <person name="Earl A."/>
            <person name="Young S.K."/>
            <person name="Zeng Q."/>
            <person name="Koehrsen M."/>
            <person name="Alvarado L."/>
            <person name="Berlin A."/>
            <person name="Bochicchio J."/>
            <person name="Borenstein D."/>
            <person name="Chapman S.B."/>
            <person name="Chen Z."/>
            <person name="Engels R."/>
            <person name="Freedman E."/>
            <person name="Gellesch M."/>
            <person name="Goldberg J."/>
            <person name="Griggs A."/>
            <person name="Gujja S."/>
            <person name="Heilman E."/>
            <person name="Heiman D."/>
            <person name="Hepburn T."/>
            <person name="Howarth C."/>
            <person name="Jen D."/>
            <person name="Larson L."/>
            <person name="Lewis B."/>
            <person name="Mehta T."/>
            <person name="Park D."/>
            <person name="Pearson M."/>
            <person name="Roberts A."/>
            <person name="Saif S."/>
            <person name="Shea T."/>
            <person name="Shenoy N."/>
            <person name="Sisk P."/>
            <person name="Stolte C."/>
            <person name="Sykes S."/>
            <person name="Thomson T."/>
            <person name="Walk T."/>
            <person name="White J."/>
            <person name="Yandava C."/>
            <person name="Izard J."/>
            <person name="Baranova O.V."/>
            <person name="Blanton J.M."/>
            <person name="Tanner A.C."/>
            <person name="Dewhirst F.E."/>
            <person name="Haas B."/>
            <person name="Nusbaum C."/>
            <person name="Birren B."/>
        </authorList>
    </citation>
    <scope>NUCLEOTIDE SEQUENCE [LARGE SCALE GENOMIC DNA]</scope>
    <source>
        <strain evidence="2">1-1 BBBD Race 1</strain>
    </source>
</reference>
<reference evidence="3" key="4">
    <citation type="submission" date="2025-05" db="UniProtKB">
        <authorList>
            <consortium name="EnsemblFungi"/>
        </authorList>
    </citation>
    <scope>IDENTIFICATION</scope>
    <source>
        <strain evidence="3">isolate 1-1 / race 1 (BBBD)</strain>
    </source>
</reference>